<protein>
    <submittedName>
        <fullName evidence="1">Cytochrome P450</fullName>
    </submittedName>
</protein>
<sequence length="45" mass="5052">MFLNCRVGTVPFKYLGLPIGANPKSLSTWEPMIDSLRKRLGSWGN</sequence>
<dbReference type="EMBL" id="LXQA010729821">
    <property type="protein sequence ID" value="MCI68054.1"/>
    <property type="molecule type" value="Genomic_DNA"/>
</dbReference>
<name>A0A392U5N4_9FABA</name>
<keyword evidence="2" id="KW-1185">Reference proteome</keyword>
<proteinExistence type="predicted"/>
<evidence type="ECO:0000313" key="2">
    <source>
        <dbReference type="Proteomes" id="UP000265520"/>
    </source>
</evidence>
<evidence type="ECO:0000313" key="1">
    <source>
        <dbReference type="EMBL" id="MCI68054.1"/>
    </source>
</evidence>
<dbReference type="AlphaFoldDB" id="A0A392U5N4"/>
<feature type="non-terminal residue" evidence="1">
    <location>
        <position position="45"/>
    </location>
</feature>
<accession>A0A392U5N4</accession>
<reference evidence="1 2" key="1">
    <citation type="journal article" date="2018" name="Front. Plant Sci.">
        <title>Red Clover (Trifolium pratense) and Zigzag Clover (T. medium) - A Picture of Genomic Similarities and Differences.</title>
        <authorList>
            <person name="Dluhosova J."/>
            <person name="Istvanek J."/>
            <person name="Nedelnik J."/>
            <person name="Repkova J."/>
        </authorList>
    </citation>
    <scope>NUCLEOTIDE SEQUENCE [LARGE SCALE GENOMIC DNA]</scope>
    <source>
        <strain evidence="2">cv. 10/8</strain>
        <tissue evidence="1">Leaf</tissue>
    </source>
</reference>
<organism evidence="1 2">
    <name type="scientific">Trifolium medium</name>
    <dbReference type="NCBI Taxonomy" id="97028"/>
    <lineage>
        <taxon>Eukaryota</taxon>
        <taxon>Viridiplantae</taxon>
        <taxon>Streptophyta</taxon>
        <taxon>Embryophyta</taxon>
        <taxon>Tracheophyta</taxon>
        <taxon>Spermatophyta</taxon>
        <taxon>Magnoliopsida</taxon>
        <taxon>eudicotyledons</taxon>
        <taxon>Gunneridae</taxon>
        <taxon>Pentapetalae</taxon>
        <taxon>rosids</taxon>
        <taxon>fabids</taxon>
        <taxon>Fabales</taxon>
        <taxon>Fabaceae</taxon>
        <taxon>Papilionoideae</taxon>
        <taxon>50 kb inversion clade</taxon>
        <taxon>NPAAA clade</taxon>
        <taxon>Hologalegina</taxon>
        <taxon>IRL clade</taxon>
        <taxon>Trifolieae</taxon>
        <taxon>Trifolium</taxon>
    </lineage>
</organism>
<comment type="caution">
    <text evidence="1">The sequence shown here is derived from an EMBL/GenBank/DDBJ whole genome shotgun (WGS) entry which is preliminary data.</text>
</comment>
<dbReference type="Proteomes" id="UP000265520">
    <property type="component" value="Unassembled WGS sequence"/>
</dbReference>